<keyword evidence="1" id="KW-1133">Transmembrane helix</keyword>
<feature type="transmembrane region" description="Helical" evidence="1">
    <location>
        <begin position="37"/>
        <end position="56"/>
    </location>
</feature>
<dbReference type="RefSeq" id="WP_089712507.1">
    <property type="nucleotide sequence ID" value="NZ_QCYL01000006.1"/>
</dbReference>
<evidence type="ECO:0000313" key="2">
    <source>
        <dbReference type="EMBL" id="SCC40415.1"/>
    </source>
</evidence>
<feature type="transmembrane region" description="Helical" evidence="1">
    <location>
        <begin position="7"/>
        <end position="31"/>
    </location>
</feature>
<protein>
    <submittedName>
        <fullName evidence="2">Uncharacterized protein</fullName>
    </submittedName>
</protein>
<proteinExistence type="predicted"/>
<keyword evidence="3" id="KW-1185">Reference proteome</keyword>
<evidence type="ECO:0000256" key="1">
    <source>
        <dbReference type="SAM" id="Phobius"/>
    </source>
</evidence>
<feature type="transmembrane region" description="Helical" evidence="1">
    <location>
        <begin position="63"/>
        <end position="85"/>
    </location>
</feature>
<name>A0A1C4EA39_9BACT</name>
<dbReference type="Proteomes" id="UP000242818">
    <property type="component" value="Unassembled WGS sequence"/>
</dbReference>
<dbReference type="AlphaFoldDB" id="A0A1C4EA39"/>
<reference evidence="2 3" key="1">
    <citation type="submission" date="2016-08" db="EMBL/GenBank/DDBJ databases">
        <authorList>
            <person name="Seilhamer J.J."/>
        </authorList>
    </citation>
    <scope>NUCLEOTIDE SEQUENCE [LARGE SCALE GENOMIC DNA]</scope>
    <source>
        <strain evidence="2 3">A37T2</strain>
    </source>
</reference>
<gene>
    <name evidence="2" type="ORF">GA0116948_107198</name>
</gene>
<keyword evidence="1" id="KW-0472">Membrane</keyword>
<dbReference type="EMBL" id="FMAR01000007">
    <property type="protein sequence ID" value="SCC40415.1"/>
    <property type="molecule type" value="Genomic_DNA"/>
</dbReference>
<organism evidence="2 3">
    <name type="scientific">Chitinophaga costaii</name>
    <dbReference type="NCBI Taxonomy" id="1335309"/>
    <lineage>
        <taxon>Bacteria</taxon>
        <taxon>Pseudomonadati</taxon>
        <taxon>Bacteroidota</taxon>
        <taxon>Chitinophagia</taxon>
        <taxon>Chitinophagales</taxon>
        <taxon>Chitinophagaceae</taxon>
        <taxon>Chitinophaga</taxon>
    </lineage>
</organism>
<sequence length="96" mass="11296">MNRFFSVLFWVFIFYILLIIVSNLVGLVTFGRGLGDIYFLIWIIVSVILSICLKFFVNKFDAFVVVVGMLLSIFITLEISIWRGIEYKWNGHIFLY</sequence>
<evidence type="ECO:0000313" key="3">
    <source>
        <dbReference type="Proteomes" id="UP000242818"/>
    </source>
</evidence>
<accession>A0A1C4EA39</accession>
<keyword evidence="1" id="KW-0812">Transmembrane</keyword>